<evidence type="ECO:0000313" key="3">
    <source>
        <dbReference type="Proteomes" id="UP000003250"/>
    </source>
</evidence>
<keyword evidence="1" id="KW-1133">Transmembrane helix</keyword>
<accession>H0HMH4</accession>
<organism evidence="2 3">
    <name type="scientific">Mesorhizobium alhagi CCNWXJ12-2</name>
    <dbReference type="NCBI Taxonomy" id="1107882"/>
    <lineage>
        <taxon>Bacteria</taxon>
        <taxon>Pseudomonadati</taxon>
        <taxon>Pseudomonadota</taxon>
        <taxon>Alphaproteobacteria</taxon>
        <taxon>Hyphomicrobiales</taxon>
        <taxon>Phyllobacteriaceae</taxon>
        <taxon>Allomesorhizobium</taxon>
    </lineage>
</organism>
<keyword evidence="1" id="KW-0812">Transmembrane</keyword>
<proteinExistence type="predicted"/>
<feature type="transmembrane region" description="Helical" evidence="1">
    <location>
        <begin position="12"/>
        <end position="29"/>
    </location>
</feature>
<evidence type="ECO:0000313" key="2">
    <source>
        <dbReference type="EMBL" id="EHK58104.1"/>
    </source>
</evidence>
<dbReference type="PATRIC" id="fig|1107882.3.peg.1314"/>
<dbReference type="OrthoDB" id="8100981at2"/>
<keyword evidence="3" id="KW-1185">Reference proteome</keyword>
<feature type="transmembrane region" description="Helical" evidence="1">
    <location>
        <begin position="49"/>
        <end position="67"/>
    </location>
</feature>
<protein>
    <submittedName>
        <fullName evidence="2">Uncharacterized protein</fullName>
    </submittedName>
</protein>
<dbReference type="RefSeq" id="WP_008834986.1">
    <property type="nucleotide sequence ID" value="NZ_AHAM01000042.1"/>
</dbReference>
<name>H0HMH4_9HYPH</name>
<keyword evidence="1" id="KW-0472">Membrane</keyword>
<sequence>MELKMIRIGATWLVRVGIATAALAGVGMMANPARKVVSGAAAGAGDATLLHAVALFAIVWLIASLRIRREAGRWRLGFDPLPVRRASAAQTANAGDSRRTDSF</sequence>
<evidence type="ECO:0000256" key="1">
    <source>
        <dbReference type="SAM" id="Phobius"/>
    </source>
</evidence>
<reference evidence="2 3" key="1">
    <citation type="journal article" date="2012" name="J. Bacteriol.">
        <title>Draft Genome Sequence of Mesorhizobium alhagi CCNWXJ12-2T, a Novel Salt-Resistant Species Isolated from the Desert of Northwestern China.</title>
        <authorList>
            <person name="Zhou M."/>
            <person name="Chen W."/>
            <person name="Chen H."/>
            <person name="Wei G."/>
        </authorList>
    </citation>
    <scope>NUCLEOTIDE SEQUENCE [LARGE SCALE GENOMIC DNA]</scope>
    <source>
        <strain evidence="2 3">CCNWXJ12-2</strain>
    </source>
</reference>
<dbReference type="AlphaFoldDB" id="H0HMH4"/>
<dbReference type="Proteomes" id="UP000003250">
    <property type="component" value="Unassembled WGS sequence"/>
</dbReference>
<dbReference type="EMBL" id="AHAM01000042">
    <property type="protein sequence ID" value="EHK58104.1"/>
    <property type="molecule type" value="Genomic_DNA"/>
</dbReference>
<gene>
    <name evidence="2" type="ORF">MAXJ12_06690</name>
</gene>